<dbReference type="PANTHER" id="PTHR12788:SF10">
    <property type="entry name" value="PROTEIN-TYROSINE SULFOTRANSFERASE"/>
    <property type="match status" value="1"/>
</dbReference>
<dbReference type="EMBL" id="CP049817">
    <property type="protein sequence ID" value="QIK42554.1"/>
    <property type="molecule type" value="Genomic_DNA"/>
</dbReference>
<protein>
    <submittedName>
        <fullName evidence="2">Sulfotransferase</fullName>
    </submittedName>
</protein>
<evidence type="ECO:0000313" key="2">
    <source>
        <dbReference type="EMBL" id="QIK42554.1"/>
    </source>
</evidence>
<reference evidence="2 3" key="1">
    <citation type="submission" date="2020-03" db="EMBL/GenBank/DDBJ databases">
        <title>Complete genome sequence of Monaibacterium sp. ALG8 with diverse plasmids.</title>
        <authorList>
            <person name="Sun C."/>
        </authorList>
    </citation>
    <scope>NUCLEOTIDE SEQUENCE [LARGE SCALE GENOMIC DNA]</scope>
    <source>
        <strain evidence="2 3">ALG8</strain>
        <plasmid evidence="2 3">unnamed6</plasmid>
    </source>
</reference>
<sequence>MRRPSYVFVGGLYRSGTSLLAGLIGQHPDIGTIEGAPVPEQEGVYLQGAIAHTARHGVPGDFAHDPDQHLMELSPCNTLETATRLTRDWDGWFQPGTPWRIEKSPVNLLRARLYQQLFPMAHFIFLVRHPLAVSRATAKWSGKTESELLEHWQVAYQTAERDLSYLHCALVLRYEDLCAAPAQVMDRVAAFLALDPAPFHRGLHDVHDGNARYLDAAPAGPLPEIAGRLGYGPDGVRAPMAEGFACRHVFRSIREAVDP</sequence>
<proteinExistence type="predicted"/>
<dbReference type="SUPFAM" id="SSF52540">
    <property type="entry name" value="P-loop containing nucleoside triphosphate hydrolases"/>
    <property type="match status" value="1"/>
</dbReference>
<organism evidence="2 3">
    <name type="scientific">Pontivivens nitratireducens</name>
    <dbReference type="NCBI Taxonomy" id="2758038"/>
    <lineage>
        <taxon>Bacteria</taxon>
        <taxon>Pseudomonadati</taxon>
        <taxon>Pseudomonadota</taxon>
        <taxon>Alphaproteobacteria</taxon>
        <taxon>Rhodobacterales</taxon>
        <taxon>Paracoccaceae</taxon>
        <taxon>Pontivivens</taxon>
    </lineage>
</organism>
<dbReference type="RefSeq" id="WP_166195500.1">
    <property type="nucleotide sequence ID" value="NZ_CP049817.1"/>
</dbReference>
<dbReference type="InterPro" id="IPR026634">
    <property type="entry name" value="TPST-like"/>
</dbReference>
<keyword evidence="2" id="KW-0614">Plasmid</keyword>
<geneLocation type="plasmid" evidence="2 3">
    <name>unnamed6</name>
</geneLocation>
<evidence type="ECO:0000313" key="3">
    <source>
        <dbReference type="Proteomes" id="UP000500791"/>
    </source>
</evidence>
<dbReference type="KEGG" id="mon:G8E03_17050"/>
<dbReference type="GO" id="GO:0008476">
    <property type="term" value="F:protein-tyrosine sulfotransferase activity"/>
    <property type="evidence" value="ECO:0007669"/>
    <property type="project" value="InterPro"/>
</dbReference>
<dbReference type="InterPro" id="IPR027417">
    <property type="entry name" value="P-loop_NTPase"/>
</dbReference>
<keyword evidence="3" id="KW-1185">Reference proteome</keyword>
<dbReference type="Pfam" id="PF13469">
    <property type="entry name" value="Sulfotransfer_3"/>
    <property type="match status" value="1"/>
</dbReference>
<keyword evidence="1 2" id="KW-0808">Transferase</keyword>
<name>A0A6G7VRD0_9RHOB</name>
<evidence type="ECO:0000256" key="1">
    <source>
        <dbReference type="ARBA" id="ARBA00022679"/>
    </source>
</evidence>
<dbReference type="PANTHER" id="PTHR12788">
    <property type="entry name" value="PROTEIN-TYROSINE SULFOTRANSFERASE 2"/>
    <property type="match status" value="1"/>
</dbReference>
<accession>A0A6G7VRD0</accession>
<dbReference type="Proteomes" id="UP000500791">
    <property type="component" value="Plasmid unnamed6"/>
</dbReference>
<dbReference type="Gene3D" id="3.40.50.300">
    <property type="entry name" value="P-loop containing nucleotide triphosphate hydrolases"/>
    <property type="match status" value="1"/>
</dbReference>
<gene>
    <name evidence="2" type="ORF">G8E03_17050</name>
</gene>
<dbReference type="AlphaFoldDB" id="A0A6G7VRD0"/>